<dbReference type="NCBIfam" id="NF038175">
    <property type="entry name" value="IniB_NTERM"/>
    <property type="match status" value="1"/>
</dbReference>
<accession>A0ABV2XL37</accession>
<name>A0ABV2XL37_9NOCA</name>
<evidence type="ECO:0000313" key="1">
    <source>
        <dbReference type="EMBL" id="MEU2126476.1"/>
    </source>
</evidence>
<sequence>MTPNAILEFILDLLRNHEAAVAYCANPTQALAAAGLSAVTPEDIALCAPMVAESALVTGGSQLQSIVAAGAQTGAAAAVGAASTVGAAAVADAGVDLGADLGVDLGAGGGADVDLGVGTGVDVGAGLYTAIETGL</sequence>
<keyword evidence="2" id="KW-1185">Reference proteome</keyword>
<reference evidence="1 2" key="1">
    <citation type="submission" date="2024-06" db="EMBL/GenBank/DDBJ databases">
        <title>The Natural Products Discovery Center: Release of the First 8490 Sequenced Strains for Exploring Actinobacteria Biosynthetic Diversity.</title>
        <authorList>
            <person name="Kalkreuter E."/>
            <person name="Kautsar S.A."/>
            <person name="Yang D."/>
            <person name="Bader C.D."/>
            <person name="Teijaro C.N."/>
            <person name="Fluegel L."/>
            <person name="Davis C.M."/>
            <person name="Simpson J.R."/>
            <person name="Lauterbach L."/>
            <person name="Steele A.D."/>
            <person name="Gui C."/>
            <person name="Meng S."/>
            <person name="Li G."/>
            <person name="Viehrig K."/>
            <person name="Ye F."/>
            <person name="Su P."/>
            <person name="Kiefer A.F."/>
            <person name="Nichols A."/>
            <person name="Cepeda A.J."/>
            <person name="Yan W."/>
            <person name="Fan B."/>
            <person name="Jiang Y."/>
            <person name="Adhikari A."/>
            <person name="Zheng C.-J."/>
            <person name="Schuster L."/>
            <person name="Cowan T.M."/>
            <person name="Smanski M.J."/>
            <person name="Chevrette M.G."/>
            <person name="De Carvalho L.P.S."/>
            <person name="Shen B."/>
        </authorList>
    </citation>
    <scope>NUCLEOTIDE SEQUENCE [LARGE SCALE GENOMIC DNA]</scope>
    <source>
        <strain evidence="1 2">NPDC019434</strain>
    </source>
</reference>
<gene>
    <name evidence="1" type="ORF">ABZ507_32180</name>
</gene>
<dbReference type="InterPro" id="IPR049709">
    <property type="entry name" value="IniB-like_N"/>
</dbReference>
<feature type="non-terminal residue" evidence="1">
    <location>
        <position position="135"/>
    </location>
</feature>
<protein>
    <submittedName>
        <fullName evidence="1">IniB N-terminal domain-containing protein</fullName>
    </submittedName>
</protein>
<dbReference type="RefSeq" id="WP_357993686.1">
    <property type="nucleotide sequence ID" value="NZ_JBEYBR010000147.1"/>
</dbReference>
<evidence type="ECO:0000313" key="2">
    <source>
        <dbReference type="Proteomes" id="UP001550535"/>
    </source>
</evidence>
<dbReference type="Proteomes" id="UP001550535">
    <property type="component" value="Unassembled WGS sequence"/>
</dbReference>
<comment type="caution">
    <text evidence="1">The sequence shown here is derived from an EMBL/GenBank/DDBJ whole genome shotgun (WGS) entry which is preliminary data.</text>
</comment>
<dbReference type="EMBL" id="JBEYBR010000147">
    <property type="protein sequence ID" value="MEU2126476.1"/>
    <property type="molecule type" value="Genomic_DNA"/>
</dbReference>
<proteinExistence type="predicted"/>
<organism evidence="1 2">
    <name type="scientific">Nocardia niwae</name>
    <dbReference type="NCBI Taxonomy" id="626084"/>
    <lineage>
        <taxon>Bacteria</taxon>
        <taxon>Bacillati</taxon>
        <taxon>Actinomycetota</taxon>
        <taxon>Actinomycetes</taxon>
        <taxon>Mycobacteriales</taxon>
        <taxon>Nocardiaceae</taxon>
        <taxon>Nocardia</taxon>
    </lineage>
</organism>